<protein>
    <submittedName>
        <fullName evidence="1">Uncharacterized protein</fullName>
    </submittedName>
</protein>
<name>A0A100WJP9_MYCCR</name>
<dbReference type="EMBL" id="BCSY01000135">
    <property type="protein sequence ID" value="GAS99445.1"/>
    <property type="molecule type" value="Genomic_DNA"/>
</dbReference>
<dbReference type="Proteomes" id="UP000069443">
    <property type="component" value="Unassembled WGS sequence"/>
</dbReference>
<dbReference type="RefSeq" id="WP_131805454.1">
    <property type="nucleotide sequence ID" value="NZ_BCSY01000135.1"/>
</dbReference>
<keyword evidence="2" id="KW-1185">Reference proteome</keyword>
<sequence length="71" mass="7663">MIARRRIDGMDVPVVPAGSNGVVVATTWLGRPKRVEFIVNDGWSTKQFQVDVAPGDIASAANDELAPQQSR</sequence>
<evidence type="ECO:0000313" key="2">
    <source>
        <dbReference type="Proteomes" id="UP000069443"/>
    </source>
</evidence>
<evidence type="ECO:0000313" key="1">
    <source>
        <dbReference type="EMBL" id="GAS99445.1"/>
    </source>
</evidence>
<reference evidence="2" key="2">
    <citation type="submission" date="2016-02" db="EMBL/GenBank/DDBJ databases">
        <title>Draft genome sequence of five rapidly growing Mycobacterium species.</title>
        <authorList>
            <person name="Katahira K."/>
            <person name="Gotou Y."/>
            <person name="Iida K."/>
            <person name="Ogura Y."/>
            <person name="Hayashi T."/>
        </authorList>
    </citation>
    <scope>NUCLEOTIDE SEQUENCE [LARGE SCALE GENOMIC DNA]</scope>
    <source>
        <strain evidence="2">JCM15298</strain>
    </source>
</reference>
<proteinExistence type="predicted"/>
<comment type="caution">
    <text evidence="1">The sequence shown here is derived from an EMBL/GenBank/DDBJ whole genome shotgun (WGS) entry which is preliminary data.</text>
</comment>
<gene>
    <name evidence="1" type="ORF">RMCC_6410</name>
</gene>
<dbReference type="OrthoDB" id="4737475at2"/>
<organism evidence="1 2">
    <name type="scientific">Mycolicibacterium canariasense</name>
    <name type="common">Mycobacterium canariasense</name>
    <dbReference type="NCBI Taxonomy" id="228230"/>
    <lineage>
        <taxon>Bacteria</taxon>
        <taxon>Bacillati</taxon>
        <taxon>Actinomycetota</taxon>
        <taxon>Actinomycetes</taxon>
        <taxon>Mycobacteriales</taxon>
        <taxon>Mycobacteriaceae</taxon>
        <taxon>Mycolicibacterium</taxon>
    </lineage>
</organism>
<accession>A0A100WJP9</accession>
<reference evidence="2" key="1">
    <citation type="journal article" date="2016" name="Genome Announc.">
        <title>Draft Genome Sequences of Five Rapidly Growing Mycobacterium Species, M. thermoresistibile, M. fortuitum subsp. acetamidolyticum, M. canariasense, M. brisbanense, and M. novocastrense.</title>
        <authorList>
            <person name="Katahira K."/>
            <person name="Ogura Y."/>
            <person name="Gotoh Y."/>
            <person name="Hayashi T."/>
        </authorList>
    </citation>
    <scope>NUCLEOTIDE SEQUENCE [LARGE SCALE GENOMIC DNA]</scope>
    <source>
        <strain evidence="2">JCM15298</strain>
    </source>
</reference>
<dbReference type="AlphaFoldDB" id="A0A100WJP9"/>